<reference evidence="3 4" key="1">
    <citation type="journal article" date="2015" name="Parasit. Vectors">
        <title>Draft genome of the scabies mite.</title>
        <authorList>
            <person name="Rider S.D.Jr."/>
            <person name="Morgan M.S."/>
            <person name="Arlian L.G."/>
        </authorList>
    </citation>
    <scope>NUCLEOTIDE SEQUENCE [LARGE SCALE GENOMIC DNA]</scope>
    <source>
        <strain evidence="3">Arlian Lab</strain>
    </source>
</reference>
<gene>
    <name evidence="3" type="ORF">QR98_0100630</name>
</gene>
<feature type="compositionally biased region" description="Basic and acidic residues" evidence="1">
    <location>
        <begin position="56"/>
        <end position="69"/>
    </location>
</feature>
<proteinExistence type="predicted"/>
<dbReference type="VEuPathDB" id="VectorBase:SSCA002722"/>
<dbReference type="Proteomes" id="UP000616769">
    <property type="component" value="Unassembled WGS sequence"/>
</dbReference>
<feature type="chain" id="PRO_5007287737" evidence="2">
    <location>
        <begin position="25"/>
        <end position="152"/>
    </location>
</feature>
<sequence>MPLMILMAMMILTALFNKDVGCSAISTDDNRQRDSSDSNNNKVEENSTDGGIVENIDGHRTEDERYDAKNDDEEDDDEFDEEQRFDRNQGDDGSKIISNELPEQLDGKYRRISATQDLLLEDINEIQSRGIHQKLGMICDHNFVVYSDKKKF</sequence>
<feature type="signal peptide" evidence="2">
    <location>
        <begin position="1"/>
        <end position="24"/>
    </location>
</feature>
<organism evidence="3 4">
    <name type="scientific">Sarcoptes scabiei</name>
    <name type="common">Itch mite</name>
    <name type="synonym">Acarus scabiei</name>
    <dbReference type="NCBI Taxonomy" id="52283"/>
    <lineage>
        <taxon>Eukaryota</taxon>
        <taxon>Metazoa</taxon>
        <taxon>Ecdysozoa</taxon>
        <taxon>Arthropoda</taxon>
        <taxon>Chelicerata</taxon>
        <taxon>Arachnida</taxon>
        <taxon>Acari</taxon>
        <taxon>Acariformes</taxon>
        <taxon>Sarcoptiformes</taxon>
        <taxon>Astigmata</taxon>
        <taxon>Psoroptidia</taxon>
        <taxon>Sarcoptoidea</taxon>
        <taxon>Sarcoptidae</taxon>
        <taxon>Sarcoptinae</taxon>
        <taxon>Sarcoptes</taxon>
    </lineage>
</organism>
<keyword evidence="2" id="KW-0732">Signal</keyword>
<feature type="compositionally biased region" description="Acidic residues" evidence="1">
    <location>
        <begin position="70"/>
        <end position="81"/>
    </location>
</feature>
<name>A0A132AKF5_SARSC</name>
<evidence type="ECO:0000313" key="4">
    <source>
        <dbReference type="Proteomes" id="UP000616769"/>
    </source>
</evidence>
<accession>A0A132AKF5</accession>
<protein>
    <submittedName>
        <fullName evidence="3">Uncharacterized protein</fullName>
    </submittedName>
</protein>
<feature type="compositionally biased region" description="Basic and acidic residues" evidence="1">
    <location>
        <begin position="82"/>
        <end position="94"/>
    </location>
</feature>
<dbReference type="OrthoDB" id="8693905at2759"/>
<feature type="region of interest" description="Disordered" evidence="1">
    <location>
        <begin position="26"/>
        <end position="102"/>
    </location>
</feature>
<dbReference type="AlphaFoldDB" id="A0A132AKF5"/>
<comment type="caution">
    <text evidence="3">The sequence shown here is derived from an EMBL/GenBank/DDBJ whole genome shotgun (WGS) entry which is preliminary data.</text>
</comment>
<evidence type="ECO:0000256" key="2">
    <source>
        <dbReference type="SAM" id="SignalP"/>
    </source>
</evidence>
<evidence type="ECO:0000256" key="1">
    <source>
        <dbReference type="SAM" id="MobiDB-lite"/>
    </source>
</evidence>
<dbReference type="EMBL" id="JXLN01017319">
    <property type="protein sequence ID" value="KPM11492.1"/>
    <property type="molecule type" value="Genomic_DNA"/>
</dbReference>
<evidence type="ECO:0000313" key="3">
    <source>
        <dbReference type="EMBL" id="KPM11492.1"/>
    </source>
</evidence>